<sequence length="336" mass="38268">MNRLSFLQKAASGLFGIGWISQLGKQTQSDEWIAAGHESFTVSGNHVTFYVDDIKRPVKVIFASDTHLWRDDERGDPYRKYSDRMAKAYNETTHFETGELTNPEECFENIITYTQDVEADLLALPGDLVSWPSEAAIEWAYDKLEKSGVSYIYTAGNHDWHYEGMEGSLEDLRSEWIERRLLPLYQGKNPMMASYEIGGIRFLTIDDSTYQISDEQLAFYRDQTEDGTPTVLMMHIPLYVPGRSVGYGVGHPEWGAATDRNYELERRPRWPESGHTQTTMDFHEEVFNTPNLLGVFAGHIHRSTMESINGIPQFVSDDNASGGYMEIDFKPADSTN</sequence>
<protein>
    <submittedName>
        <fullName evidence="2">Metallophosphoesterase</fullName>
    </submittedName>
</protein>
<comment type="caution">
    <text evidence="2">The sequence shown here is derived from an EMBL/GenBank/DDBJ whole genome shotgun (WGS) entry which is preliminary data.</text>
</comment>
<dbReference type="InterPro" id="IPR029052">
    <property type="entry name" value="Metallo-depent_PP-like"/>
</dbReference>
<evidence type="ECO:0000313" key="3">
    <source>
        <dbReference type="Proteomes" id="UP001165366"/>
    </source>
</evidence>
<dbReference type="RefSeq" id="WP_237855501.1">
    <property type="nucleotide sequence ID" value="NZ_JAKLWS010000026.1"/>
</dbReference>
<keyword evidence="3" id="KW-1185">Reference proteome</keyword>
<proteinExistence type="predicted"/>
<dbReference type="PANTHER" id="PTHR43143">
    <property type="entry name" value="METALLOPHOSPHOESTERASE, CALCINEURIN SUPERFAMILY"/>
    <property type="match status" value="1"/>
</dbReference>
<dbReference type="Proteomes" id="UP001165366">
    <property type="component" value="Unassembled WGS sequence"/>
</dbReference>
<dbReference type="Gene3D" id="3.60.21.10">
    <property type="match status" value="1"/>
</dbReference>
<accession>A0ABS9KH14</accession>
<dbReference type="InterPro" id="IPR051918">
    <property type="entry name" value="STPP_CPPED1"/>
</dbReference>
<feature type="domain" description="Calcineurin-like phosphoesterase" evidence="1">
    <location>
        <begin position="59"/>
        <end position="302"/>
    </location>
</feature>
<evidence type="ECO:0000313" key="2">
    <source>
        <dbReference type="EMBL" id="MCG2590144.1"/>
    </source>
</evidence>
<dbReference type="PANTHER" id="PTHR43143:SF1">
    <property type="entry name" value="SERINE_THREONINE-PROTEIN PHOSPHATASE CPPED1"/>
    <property type="match status" value="1"/>
</dbReference>
<organism evidence="2 3">
    <name type="scientific">Rhodohalobacter sulfatireducens</name>
    <dbReference type="NCBI Taxonomy" id="2911366"/>
    <lineage>
        <taxon>Bacteria</taxon>
        <taxon>Pseudomonadati</taxon>
        <taxon>Balneolota</taxon>
        <taxon>Balneolia</taxon>
        <taxon>Balneolales</taxon>
        <taxon>Balneolaceae</taxon>
        <taxon>Rhodohalobacter</taxon>
    </lineage>
</organism>
<dbReference type="EMBL" id="JAKLWS010000026">
    <property type="protein sequence ID" value="MCG2590144.1"/>
    <property type="molecule type" value="Genomic_DNA"/>
</dbReference>
<reference evidence="2" key="2">
    <citation type="submission" date="2024-05" db="EMBL/GenBank/DDBJ databases">
        <title>Rhodohalobacter halophilus gen. nov., sp. nov., a moderately halophilic member of the family Balneolaceae.</title>
        <authorList>
            <person name="Xia J."/>
        </authorList>
    </citation>
    <scope>NUCLEOTIDE SEQUENCE</scope>
    <source>
        <strain evidence="2">WB101</strain>
    </source>
</reference>
<reference evidence="2" key="1">
    <citation type="submission" date="2022-01" db="EMBL/GenBank/DDBJ databases">
        <authorList>
            <person name="Wang Y."/>
        </authorList>
    </citation>
    <scope>NUCLEOTIDE SEQUENCE</scope>
    <source>
        <strain evidence="2">WB101</strain>
    </source>
</reference>
<dbReference type="Pfam" id="PF00149">
    <property type="entry name" value="Metallophos"/>
    <property type="match status" value="1"/>
</dbReference>
<dbReference type="SUPFAM" id="SSF56300">
    <property type="entry name" value="Metallo-dependent phosphatases"/>
    <property type="match status" value="1"/>
</dbReference>
<dbReference type="InterPro" id="IPR004843">
    <property type="entry name" value="Calcineurin-like_PHP"/>
</dbReference>
<name>A0ABS9KH14_9BACT</name>
<evidence type="ECO:0000259" key="1">
    <source>
        <dbReference type="Pfam" id="PF00149"/>
    </source>
</evidence>
<gene>
    <name evidence="2" type="ORF">L6773_16325</name>
</gene>